<keyword evidence="3" id="KW-1185">Reference proteome</keyword>
<comment type="caution">
    <text evidence="2">The sequence shown here is derived from an EMBL/GenBank/DDBJ whole genome shotgun (WGS) entry which is preliminary data.</text>
</comment>
<organism evidence="2 3">
    <name type="scientific">Chionoecetes opilio</name>
    <name type="common">Atlantic snow crab</name>
    <name type="synonym">Cancer opilio</name>
    <dbReference type="NCBI Taxonomy" id="41210"/>
    <lineage>
        <taxon>Eukaryota</taxon>
        <taxon>Metazoa</taxon>
        <taxon>Ecdysozoa</taxon>
        <taxon>Arthropoda</taxon>
        <taxon>Crustacea</taxon>
        <taxon>Multicrustacea</taxon>
        <taxon>Malacostraca</taxon>
        <taxon>Eumalacostraca</taxon>
        <taxon>Eucarida</taxon>
        <taxon>Decapoda</taxon>
        <taxon>Pleocyemata</taxon>
        <taxon>Brachyura</taxon>
        <taxon>Eubrachyura</taxon>
        <taxon>Majoidea</taxon>
        <taxon>Majidae</taxon>
        <taxon>Chionoecetes</taxon>
    </lineage>
</organism>
<evidence type="ECO:0000313" key="2">
    <source>
        <dbReference type="EMBL" id="KAG0697817.1"/>
    </source>
</evidence>
<protein>
    <submittedName>
        <fullName evidence="2">Uncharacterized protein</fullName>
    </submittedName>
</protein>
<dbReference type="AlphaFoldDB" id="A0A8J8WDA5"/>
<proteinExistence type="predicted"/>
<keyword evidence="1" id="KW-0812">Transmembrane</keyword>
<evidence type="ECO:0000256" key="1">
    <source>
        <dbReference type="SAM" id="Phobius"/>
    </source>
</evidence>
<sequence>MKVVASSSAVPRVRRRVYVLGIISAVVAAVQIAGYLVMLSLVLDPEHFDGQVAGLNAAMVLVTSVYLALTGRLLFLFHESRYEETRGPEWLWWFCTMGVVMFNLILVVWFALLPDPIPGAVCGGSTLLYLLFFKFAKDDLKFLRDTAAAAAPVMVSAAAAAPSATG</sequence>
<keyword evidence="1" id="KW-1133">Transmembrane helix</keyword>
<name>A0A8J8WDA5_CHIOP</name>
<dbReference type="OrthoDB" id="6350385at2759"/>
<evidence type="ECO:0000313" key="3">
    <source>
        <dbReference type="Proteomes" id="UP000770661"/>
    </source>
</evidence>
<dbReference type="EMBL" id="JACEEZ010025752">
    <property type="protein sequence ID" value="KAG0697817.1"/>
    <property type="molecule type" value="Genomic_DNA"/>
</dbReference>
<gene>
    <name evidence="2" type="ORF">GWK47_026216</name>
</gene>
<feature type="transmembrane region" description="Helical" evidence="1">
    <location>
        <begin position="55"/>
        <end position="78"/>
    </location>
</feature>
<feature type="transmembrane region" description="Helical" evidence="1">
    <location>
        <begin position="117"/>
        <end position="136"/>
    </location>
</feature>
<feature type="transmembrane region" description="Helical" evidence="1">
    <location>
        <begin position="17"/>
        <end position="43"/>
    </location>
</feature>
<keyword evidence="1" id="KW-0472">Membrane</keyword>
<accession>A0A8J8WDA5</accession>
<reference evidence="2" key="1">
    <citation type="submission" date="2020-07" db="EMBL/GenBank/DDBJ databases">
        <title>The High-quality genome of the commercially important snow crab, Chionoecetes opilio.</title>
        <authorList>
            <person name="Jeong J.-H."/>
            <person name="Ryu S."/>
        </authorList>
    </citation>
    <scope>NUCLEOTIDE SEQUENCE</scope>
    <source>
        <strain evidence="2">MADBK_172401_WGS</strain>
        <tissue evidence="2">Digestive gland</tissue>
    </source>
</reference>
<dbReference type="Proteomes" id="UP000770661">
    <property type="component" value="Unassembled WGS sequence"/>
</dbReference>
<feature type="transmembrane region" description="Helical" evidence="1">
    <location>
        <begin position="90"/>
        <end position="111"/>
    </location>
</feature>